<proteinExistence type="predicted"/>
<keyword evidence="2" id="KW-1185">Reference proteome</keyword>
<name>A0A100HHE6_9DEIO</name>
<protein>
    <submittedName>
        <fullName evidence="1">Uncharacterized protein</fullName>
    </submittedName>
</protein>
<sequence>MSRTLYARMQLAEARGQIPQGAAGRLTDAMIAETAAMAFARGYYGDRAVEQALADARQERVTLPRNSAEYEQHTLNLADQYVDGARSVVRTLVDTHTTSDFPQAFANLRQRTVRASDAPDVESAWRTWGGVRTRTVNDFRTVNGIKLTIPGDLLLRPEGSDVKYTTFGETTDGYRAGNYERAWKYTWEMHLADDIGLLTAMANEMGGAAKRTEIRVIFEAIKAGLTLKTGGTYAGAIDITKLRALRTLFGSQTFKNDDKKDEDLGLDATDIVYGIDQRDLVYTALNQITVDGTATGLANPLRGVLTPHFERMWRRIFGADYLLFDRTVNWLEVAFLEGFQGGAKFYAKVPDVDRYEDEGSFNDHSLHGKVGHALGAKIVSDTGAWLAKGS</sequence>
<dbReference type="OrthoDB" id="56854at2"/>
<dbReference type="EMBL" id="BCMS01000001">
    <property type="protein sequence ID" value="GAQ20808.1"/>
    <property type="molecule type" value="Genomic_DNA"/>
</dbReference>
<evidence type="ECO:0000313" key="1">
    <source>
        <dbReference type="EMBL" id="GAQ20808.1"/>
    </source>
</evidence>
<organism evidence="1 2">
    <name type="scientific">Deinococcus grandis</name>
    <dbReference type="NCBI Taxonomy" id="57498"/>
    <lineage>
        <taxon>Bacteria</taxon>
        <taxon>Thermotogati</taxon>
        <taxon>Deinococcota</taxon>
        <taxon>Deinococci</taxon>
        <taxon>Deinococcales</taxon>
        <taxon>Deinococcaceae</taxon>
        <taxon>Deinococcus</taxon>
    </lineage>
</organism>
<evidence type="ECO:0000313" key="2">
    <source>
        <dbReference type="Proteomes" id="UP000056209"/>
    </source>
</evidence>
<reference evidence="2" key="1">
    <citation type="submission" date="2015-11" db="EMBL/GenBank/DDBJ databases">
        <title>Draft Genome Sequence of the Radioresistant Bacterium Deinococcus grandis, Isolated from Freshwater Fish in Japan.</title>
        <authorList>
            <person name="Satoh K."/>
            <person name="Onodera T."/>
            <person name="Omoso K."/>
            <person name="Takeda-Yano K."/>
            <person name="Katayama T."/>
            <person name="Oono Y."/>
            <person name="Narumi I."/>
        </authorList>
    </citation>
    <scope>NUCLEOTIDE SEQUENCE [LARGE SCALE GENOMIC DNA]</scope>
    <source>
        <strain evidence="2">ATCC 43672</strain>
    </source>
</reference>
<gene>
    <name evidence="1" type="ORF">DEIGR_100835</name>
</gene>
<dbReference type="AlphaFoldDB" id="A0A100HHE6"/>
<accession>A0A100HHE6</accession>
<dbReference type="Pfam" id="PF25209">
    <property type="entry name" value="Phage_capsid_4"/>
    <property type="match status" value="1"/>
</dbReference>
<dbReference type="RefSeq" id="WP_153013621.1">
    <property type="nucleotide sequence ID" value="NZ_BCMS01000001.1"/>
</dbReference>
<dbReference type="Proteomes" id="UP000056209">
    <property type="component" value="Unassembled WGS sequence"/>
</dbReference>
<comment type="caution">
    <text evidence="1">The sequence shown here is derived from an EMBL/GenBank/DDBJ whole genome shotgun (WGS) entry which is preliminary data.</text>
</comment>